<evidence type="ECO:0000256" key="2">
    <source>
        <dbReference type="ARBA" id="ARBA00022487"/>
    </source>
</evidence>
<dbReference type="InterPro" id="IPR029058">
    <property type="entry name" value="AB_hydrolase_fold"/>
</dbReference>
<proteinExistence type="inferred from homology"/>
<keyword evidence="2" id="KW-0719">Serine esterase</keyword>
<name>A0ABX8XA58_SHEPU</name>
<dbReference type="Gene3D" id="3.40.50.1820">
    <property type="entry name" value="alpha/beta hydrolase"/>
    <property type="match status" value="2"/>
</dbReference>
<evidence type="ECO:0000256" key="1">
    <source>
        <dbReference type="ARBA" id="ARBA00006249"/>
    </source>
</evidence>
<dbReference type="InterPro" id="IPR011118">
    <property type="entry name" value="Tannase/feruloyl_esterase"/>
</dbReference>
<dbReference type="Pfam" id="PF07519">
    <property type="entry name" value="Tannase"/>
    <property type="match status" value="1"/>
</dbReference>
<evidence type="ECO:0000256" key="7">
    <source>
        <dbReference type="ARBA" id="ARBA00023157"/>
    </source>
</evidence>
<dbReference type="PANTHER" id="PTHR33938">
    <property type="entry name" value="FERULOYL ESTERASE B-RELATED"/>
    <property type="match status" value="1"/>
</dbReference>
<keyword evidence="5 8" id="KW-0378">Hydrolase</keyword>
<evidence type="ECO:0000256" key="6">
    <source>
        <dbReference type="ARBA" id="ARBA00022837"/>
    </source>
</evidence>
<evidence type="ECO:0000313" key="9">
    <source>
        <dbReference type="Proteomes" id="UP000827084"/>
    </source>
</evidence>
<keyword evidence="9" id="KW-1185">Reference proteome</keyword>
<dbReference type="EMBL" id="CP080635">
    <property type="protein sequence ID" value="QYX72381.1"/>
    <property type="molecule type" value="Genomic_DNA"/>
</dbReference>
<dbReference type="PROSITE" id="PS51257">
    <property type="entry name" value="PROKAR_LIPOPROTEIN"/>
    <property type="match status" value="1"/>
</dbReference>
<dbReference type="SUPFAM" id="SSF53474">
    <property type="entry name" value="alpha/beta-Hydrolases"/>
    <property type="match status" value="1"/>
</dbReference>
<keyword evidence="7" id="KW-1015">Disulfide bond</keyword>
<protein>
    <submittedName>
        <fullName evidence="8">Tannase/feruloyl esterase family alpha/beta hydrolase</fullName>
    </submittedName>
</protein>
<evidence type="ECO:0000256" key="5">
    <source>
        <dbReference type="ARBA" id="ARBA00022801"/>
    </source>
</evidence>
<dbReference type="RefSeq" id="WP_025008143.1">
    <property type="nucleotide sequence ID" value="NZ_BMPK01000001.1"/>
</dbReference>
<comment type="similarity">
    <text evidence="1">Belongs to the tannase family.</text>
</comment>
<keyword evidence="3" id="KW-0479">Metal-binding</keyword>
<evidence type="ECO:0000313" key="8">
    <source>
        <dbReference type="EMBL" id="QYX72381.1"/>
    </source>
</evidence>
<reference evidence="8 9" key="1">
    <citation type="submission" date="2021-08" db="EMBL/GenBank/DDBJ databases">
        <title>Shewanella putrefaciens YZ-J, complete genome.</title>
        <authorList>
            <person name="Yi Z."/>
        </authorList>
    </citation>
    <scope>NUCLEOTIDE SEQUENCE [LARGE SCALE GENOMIC DNA]</scope>
    <source>
        <strain evidence="8 9">YZ-J</strain>
    </source>
</reference>
<keyword evidence="4" id="KW-0732">Signal</keyword>
<organism evidence="8 9">
    <name type="scientific">Shewanella putrefaciens</name>
    <name type="common">Pseudomonas putrefaciens</name>
    <dbReference type="NCBI Taxonomy" id="24"/>
    <lineage>
        <taxon>Bacteria</taxon>
        <taxon>Pseudomonadati</taxon>
        <taxon>Pseudomonadota</taxon>
        <taxon>Gammaproteobacteria</taxon>
        <taxon>Alteromonadales</taxon>
        <taxon>Shewanellaceae</taxon>
        <taxon>Shewanella</taxon>
    </lineage>
</organism>
<dbReference type="PANTHER" id="PTHR33938:SF15">
    <property type="entry name" value="FERULOYL ESTERASE B-RELATED"/>
    <property type="match status" value="1"/>
</dbReference>
<gene>
    <name evidence="8" type="ORF">K3G22_16845</name>
</gene>
<evidence type="ECO:0000256" key="3">
    <source>
        <dbReference type="ARBA" id="ARBA00022723"/>
    </source>
</evidence>
<sequence>MEKKNLLLIPAVTISCFLFGGCGNNDNAEISIPQLTPAKTGTLNICNEIAAQYHFKNTVITDSKMIAAGNVEYNATESYRAPEHCLVKGYMNERIGTGIAGDTRYAIGFEMRLPTNWNGRFYYQANGGLDGSVAKAVGRLLFSGGPDSAALNEGFAVISSDMGHPAPTPHFGLDPQARQDYGYNAVAELTPMAKNLIEKAYGKQPDRSYFAGCSNGGRHTMVAASRYADMYDGFLVGNPGFNLPQSAVAQLYGIQEYSKLVEFDGADILATLQKAITPEEFSLVSQKVLEQCDALDGLNDGMIANTYACQKAFDLERDIPTCSNLRDNTCLTAKQKQVLGNIMAGPHNSKTGEAIYADFPYDAGIGAKDWANWEYSMALTRDSGAVGFIFSSPPTPFNGESEQSSLDFIKSFSMDDDAQRIYATDSIYAESGVDFMTPPHPTDLTTLKNRGAKMMIFHGTSDPVFSVNDTVNWYNDLGNANAGHAQTFARLFLIPGMNHCGKGPTTDKFNMVRALVDWVEKGVEPQSITAAVRAENTELPSDWSKSRTRVLCPYPQFAKYNGIGNIEDAANFTCVTPE</sequence>
<accession>A0ABX8XA58</accession>
<keyword evidence="6" id="KW-0106">Calcium</keyword>
<evidence type="ECO:0000256" key="4">
    <source>
        <dbReference type="ARBA" id="ARBA00022729"/>
    </source>
</evidence>
<dbReference type="Proteomes" id="UP000827084">
    <property type="component" value="Chromosome"/>
</dbReference>
<dbReference type="GO" id="GO:0016787">
    <property type="term" value="F:hydrolase activity"/>
    <property type="evidence" value="ECO:0007669"/>
    <property type="project" value="UniProtKB-KW"/>
</dbReference>
<dbReference type="GeneID" id="67444962"/>